<keyword evidence="2" id="KW-1185">Reference proteome</keyword>
<evidence type="ECO:0000313" key="1">
    <source>
        <dbReference type="EMBL" id="KAJ4447726.1"/>
    </source>
</evidence>
<dbReference type="EMBL" id="JAJSOF020000005">
    <property type="protein sequence ID" value="KAJ4447726.1"/>
    <property type="molecule type" value="Genomic_DNA"/>
</dbReference>
<accession>A0ABQ8TNL6</accession>
<sequence>MSGLCVGGSEPAGSLKVICFVKDAVHQRGRADTLEELRQRITNSAALVTPENEMLQNNWWEVQCRLDVYRATQGAHIEHSPKLGEFLHQVM</sequence>
<name>A0ABQ8TNL6_PERAM</name>
<gene>
    <name evidence="1" type="ORF">ANN_09734</name>
</gene>
<evidence type="ECO:0000313" key="2">
    <source>
        <dbReference type="Proteomes" id="UP001148838"/>
    </source>
</evidence>
<dbReference type="Proteomes" id="UP001148838">
    <property type="component" value="Unassembled WGS sequence"/>
</dbReference>
<organism evidence="1 2">
    <name type="scientific">Periplaneta americana</name>
    <name type="common">American cockroach</name>
    <name type="synonym">Blatta americana</name>
    <dbReference type="NCBI Taxonomy" id="6978"/>
    <lineage>
        <taxon>Eukaryota</taxon>
        <taxon>Metazoa</taxon>
        <taxon>Ecdysozoa</taxon>
        <taxon>Arthropoda</taxon>
        <taxon>Hexapoda</taxon>
        <taxon>Insecta</taxon>
        <taxon>Pterygota</taxon>
        <taxon>Neoptera</taxon>
        <taxon>Polyneoptera</taxon>
        <taxon>Dictyoptera</taxon>
        <taxon>Blattodea</taxon>
        <taxon>Blattoidea</taxon>
        <taxon>Blattidae</taxon>
        <taxon>Blattinae</taxon>
        <taxon>Periplaneta</taxon>
    </lineage>
</organism>
<reference evidence="1 2" key="1">
    <citation type="journal article" date="2022" name="Allergy">
        <title>Genome assembly and annotation of Periplaneta americana reveal a comprehensive cockroach allergen profile.</title>
        <authorList>
            <person name="Wang L."/>
            <person name="Xiong Q."/>
            <person name="Saelim N."/>
            <person name="Wang L."/>
            <person name="Nong W."/>
            <person name="Wan A.T."/>
            <person name="Shi M."/>
            <person name="Liu X."/>
            <person name="Cao Q."/>
            <person name="Hui J.H.L."/>
            <person name="Sookrung N."/>
            <person name="Leung T.F."/>
            <person name="Tungtrongchitr A."/>
            <person name="Tsui S.K.W."/>
        </authorList>
    </citation>
    <scope>NUCLEOTIDE SEQUENCE [LARGE SCALE GENOMIC DNA]</scope>
    <source>
        <strain evidence="1">PWHHKU_190912</strain>
    </source>
</reference>
<comment type="caution">
    <text evidence="1">The sequence shown here is derived from an EMBL/GenBank/DDBJ whole genome shotgun (WGS) entry which is preliminary data.</text>
</comment>
<proteinExistence type="predicted"/>
<protein>
    <submittedName>
        <fullName evidence="1">Uncharacterized protein</fullName>
    </submittedName>
</protein>